<dbReference type="HOGENOM" id="CLU_938945_0_0_2"/>
<dbReference type="Proteomes" id="UP000001017">
    <property type="component" value="Chromosome"/>
</dbReference>
<dbReference type="OrthoDB" id="4907at2157"/>
<dbReference type="DNASU" id="1442011"/>
<dbReference type="AlphaFoldDB" id="Q97A85"/>
<dbReference type="eggNOG" id="arCOG04627">
    <property type="taxonomic scope" value="Archaea"/>
</dbReference>
<evidence type="ECO:0000256" key="1">
    <source>
        <dbReference type="ARBA" id="ARBA00007637"/>
    </source>
</evidence>
<evidence type="ECO:0000313" key="4">
    <source>
        <dbReference type="Proteomes" id="UP000001017"/>
    </source>
</evidence>
<organism evidence="3 4">
    <name type="scientific">Thermoplasma volcanium (strain ATCC 51530 / DSM 4299 / JCM 9571 / NBRC 15438 / GSS1)</name>
    <dbReference type="NCBI Taxonomy" id="273116"/>
    <lineage>
        <taxon>Archaea</taxon>
        <taxon>Methanobacteriati</taxon>
        <taxon>Thermoplasmatota</taxon>
        <taxon>Thermoplasmata</taxon>
        <taxon>Thermoplasmatales</taxon>
        <taxon>Thermoplasmataceae</taxon>
        <taxon>Thermoplasma</taxon>
    </lineage>
</organism>
<dbReference type="EMBL" id="BA000011">
    <property type="protein sequence ID" value="BAB60067.1"/>
    <property type="molecule type" value="Genomic_DNA"/>
</dbReference>
<accession>Q97A85</accession>
<dbReference type="InterPro" id="IPR001509">
    <property type="entry name" value="Epimerase_deHydtase"/>
</dbReference>
<protein>
    <submittedName>
        <fullName evidence="3">NDP-sugar epimerase</fullName>
    </submittedName>
</protein>
<dbReference type="SUPFAM" id="SSF51735">
    <property type="entry name" value="NAD(P)-binding Rossmann-fold domains"/>
    <property type="match status" value="1"/>
</dbReference>
<sequence length="256" mass="29116">MMILVTGHRGFIGSHIYSYFNGNSEVYGFDIGDKLEDRRYDVIIHMAARGLIRKSIEFPYDYFQDDLSLVVRFLELARKNDSVFIFPSSGSTAEPTNPYSLAKKNAEEWIRLYGKLYGLKYYILRFFNIYGDGAKKGAVYLFTKAALSGEEAIVYGDGSHIRDFLYVGDVPITIERILNEKYRTGEYEVGSGKGTSVNDLISLIEKVTGKKIRTRHEDYIVPEASELVAKNTIVKNPTPLEVGVERVMEFILKDNQ</sequence>
<name>Q97A85_THEVO</name>
<dbReference type="PhylomeDB" id="Q97A85"/>
<evidence type="ECO:0000259" key="2">
    <source>
        <dbReference type="Pfam" id="PF01370"/>
    </source>
</evidence>
<dbReference type="KEGG" id="tvo:TVG0954084"/>
<reference evidence="3 4" key="2">
    <citation type="journal article" date="2000" name="Proc. Natl. Acad. Sci. U.S.A.">
        <title>Archaeal adaptation to higher temperatures revealed by genomic sequence of Thermoplasma volcanium.</title>
        <authorList>
            <person name="Kawashima T."/>
            <person name="Amano N."/>
            <person name="Koike H."/>
            <person name="Makino S."/>
            <person name="Higuchi S."/>
            <person name="Kawashima-Ohya Y."/>
            <person name="Watanabe K."/>
            <person name="Yamazaki M."/>
            <person name="Kanehori K."/>
            <person name="Kawamoto T."/>
            <person name="Nunoshiba T."/>
            <person name="Yamamoto Y."/>
            <person name="Aramaki H."/>
            <person name="Makino K."/>
            <person name="Suzuki M."/>
        </authorList>
    </citation>
    <scope>NUCLEOTIDE SEQUENCE [LARGE SCALE GENOMIC DNA]</scope>
    <source>
        <strain evidence="4">ATCC 51530 / DSM 4299 / JCM 9571 / NBRC 15438 / GSS1</strain>
    </source>
</reference>
<dbReference type="PANTHER" id="PTHR43000">
    <property type="entry name" value="DTDP-D-GLUCOSE 4,6-DEHYDRATASE-RELATED"/>
    <property type="match status" value="1"/>
</dbReference>
<dbReference type="GeneID" id="1442011"/>
<feature type="domain" description="NAD-dependent epimerase/dehydratase" evidence="2">
    <location>
        <begin position="3"/>
        <end position="189"/>
    </location>
</feature>
<gene>
    <name evidence="3" type="ORF">TVG0954084</name>
</gene>
<dbReference type="Gene3D" id="3.40.50.720">
    <property type="entry name" value="NAD(P)-binding Rossmann-like Domain"/>
    <property type="match status" value="1"/>
</dbReference>
<proteinExistence type="inferred from homology"/>
<comment type="similarity">
    <text evidence="1">Belongs to the NAD(P)-dependent epimerase/dehydratase family.</text>
</comment>
<dbReference type="Pfam" id="PF01370">
    <property type="entry name" value="Epimerase"/>
    <property type="match status" value="1"/>
</dbReference>
<dbReference type="InterPro" id="IPR036291">
    <property type="entry name" value="NAD(P)-bd_dom_sf"/>
</dbReference>
<reference evidence="3 4" key="1">
    <citation type="journal article" date="1999" name="Proc. Jpn. Acad.">
        <title>Determination of the complete genomic DNA sequence of Thermoplasma volvanium GSS1.</title>
        <authorList>
            <person name="Kawashima T."/>
            <person name="Yamamoto Y."/>
            <person name="Aramaki H."/>
            <person name="Nunoshiba T."/>
            <person name="Kawamoto T."/>
            <person name="Watanabe K."/>
            <person name="Yamazaki M."/>
            <person name="Kanehori K."/>
            <person name="Amano N."/>
            <person name="Ohya Y."/>
            <person name="Makino K."/>
            <person name="Suzuki M."/>
        </authorList>
    </citation>
    <scope>NUCLEOTIDE SEQUENCE [LARGE SCALE GENOMIC DNA]</scope>
    <source>
        <strain evidence="4">ATCC 51530 / DSM 4299 / JCM 9571 / NBRC 15438 / GSS1</strain>
    </source>
</reference>
<dbReference type="STRING" id="273116.gene:9381717"/>
<keyword evidence="4" id="KW-1185">Reference proteome</keyword>
<evidence type="ECO:0000313" key="3">
    <source>
        <dbReference type="EMBL" id="BAB60067.1"/>
    </source>
</evidence>
<dbReference type="PaxDb" id="273116-14325142"/>
<dbReference type="RefSeq" id="WP_010917163.1">
    <property type="nucleotide sequence ID" value="NC_002689.2"/>
</dbReference>